<dbReference type="EMBL" id="HG994369">
    <property type="protein sequence ID" value="CAF1929903.1"/>
    <property type="molecule type" value="Genomic_DNA"/>
</dbReference>
<feature type="compositionally biased region" description="Basic and acidic residues" evidence="1">
    <location>
        <begin position="1"/>
        <end position="19"/>
    </location>
</feature>
<dbReference type="AlphaFoldDB" id="A0A078DXP4"/>
<feature type="region of interest" description="Disordered" evidence="1">
    <location>
        <begin position="1"/>
        <end position="74"/>
    </location>
</feature>
<protein>
    <submittedName>
        <fullName evidence="2">(rape) hypothetical protein</fullName>
    </submittedName>
    <submittedName>
        <fullName evidence="4">BnaCnng32310D protein</fullName>
    </submittedName>
</protein>
<evidence type="ECO:0000313" key="5">
    <source>
        <dbReference type="Proteomes" id="UP000028999"/>
    </source>
</evidence>
<dbReference type="Proteomes" id="UP001295469">
    <property type="component" value="Chromosome C07"/>
</dbReference>
<keyword evidence="5" id="KW-1185">Reference proteome</keyword>
<dbReference type="PaxDb" id="3708-A0A078DXP4"/>
<gene>
    <name evidence="4" type="primary">BnaCnng32310D</name>
    <name evidence="2" type="ORF">DARMORV10_C05P35830.1</name>
    <name evidence="3" type="ORF">DARMORV10_C07P51650.1</name>
    <name evidence="4" type="ORF">GSBRNA2T00022577001</name>
</gene>
<dbReference type="Proteomes" id="UP000028999">
    <property type="component" value="Unassembled WGS sequence"/>
</dbReference>
<evidence type="ECO:0000256" key="1">
    <source>
        <dbReference type="SAM" id="MobiDB-lite"/>
    </source>
</evidence>
<reference evidence="2" key="3">
    <citation type="submission" date="2021-01" db="EMBL/GenBank/DDBJ databases">
        <authorList>
            <consortium name="Genoscope - CEA"/>
            <person name="William W."/>
        </authorList>
    </citation>
    <scope>NUCLEOTIDE SEQUENCE</scope>
</reference>
<proteinExistence type="predicted"/>
<feature type="compositionally biased region" description="Basic and acidic residues" evidence="1">
    <location>
        <begin position="61"/>
        <end position="74"/>
    </location>
</feature>
<dbReference type="EMBL" id="HG994371">
    <property type="protein sequence ID" value="CAF2026522.1"/>
    <property type="molecule type" value="Genomic_DNA"/>
</dbReference>
<dbReference type="Gramene" id="CDX94080">
    <property type="protein sequence ID" value="CDX94080"/>
    <property type="gene ID" value="GSBRNA2T00156986001"/>
</dbReference>
<dbReference type="Gramene" id="CDY57731">
    <property type="protein sequence ID" value="CDY57731"/>
    <property type="gene ID" value="GSBRNA2T00022577001"/>
</dbReference>
<dbReference type="Proteomes" id="UP001295469">
    <property type="component" value="Chromosome C05"/>
</dbReference>
<name>A0A078DXP4_BRANA</name>
<evidence type="ECO:0000313" key="3">
    <source>
        <dbReference type="EMBL" id="CAF2026522.1"/>
    </source>
</evidence>
<sequence>MKKDVTNERKLTGRRLHGERQRKKRGVMKKRCHGGKRRHGDFTEDRDRGGDEASRFLVTSRMREAEEETNRRKR</sequence>
<evidence type="ECO:0000313" key="2">
    <source>
        <dbReference type="EMBL" id="CAF1929903.1"/>
    </source>
</evidence>
<evidence type="ECO:0000313" key="4">
    <source>
        <dbReference type="EMBL" id="CDY57731.1"/>
    </source>
</evidence>
<dbReference type="EMBL" id="LK033599">
    <property type="protein sequence ID" value="CDY57731.1"/>
    <property type="molecule type" value="Genomic_DNA"/>
</dbReference>
<reference evidence="4 5" key="1">
    <citation type="journal article" date="2014" name="Science">
        <title>Plant genetics. Early allopolyploid evolution in the post-Neolithic Brassica napus oilseed genome.</title>
        <authorList>
            <person name="Chalhoub B."/>
            <person name="Denoeud F."/>
            <person name="Liu S."/>
            <person name="Parkin I.A."/>
            <person name="Tang H."/>
            <person name="Wang X."/>
            <person name="Chiquet J."/>
            <person name="Belcram H."/>
            <person name="Tong C."/>
            <person name="Samans B."/>
            <person name="Correa M."/>
            <person name="Da Silva C."/>
            <person name="Just J."/>
            <person name="Falentin C."/>
            <person name="Koh C.S."/>
            <person name="Le Clainche I."/>
            <person name="Bernard M."/>
            <person name="Bento P."/>
            <person name="Noel B."/>
            <person name="Labadie K."/>
            <person name="Alberti A."/>
            <person name="Charles M."/>
            <person name="Arnaud D."/>
            <person name="Guo H."/>
            <person name="Daviaud C."/>
            <person name="Alamery S."/>
            <person name="Jabbari K."/>
            <person name="Zhao M."/>
            <person name="Edger P.P."/>
            <person name="Chelaifa H."/>
            <person name="Tack D."/>
            <person name="Lassalle G."/>
            <person name="Mestiri I."/>
            <person name="Schnel N."/>
            <person name="Le Paslier M.C."/>
            <person name="Fan G."/>
            <person name="Renault V."/>
            <person name="Bayer P.E."/>
            <person name="Golicz A.A."/>
            <person name="Manoli S."/>
            <person name="Lee T.H."/>
            <person name="Thi V.H."/>
            <person name="Chalabi S."/>
            <person name="Hu Q."/>
            <person name="Fan C."/>
            <person name="Tollenaere R."/>
            <person name="Lu Y."/>
            <person name="Battail C."/>
            <person name="Shen J."/>
            <person name="Sidebottom C.H."/>
            <person name="Wang X."/>
            <person name="Canaguier A."/>
            <person name="Chauveau A."/>
            <person name="Berard A."/>
            <person name="Deniot G."/>
            <person name="Guan M."/>
            <person name="Liu Z."/>
            <person name="Sun F."/>
            <person name="Lim Y.P."/>
            <person name="Lyons E."/>
            <person name="Town C.D."/>
            <person name="Bancroft I."/>
            <person name="Wang X."/>
            <person name="Meng J."/>
            <person name="Ma J."/>
            <person name="Pires J.C."/>
            <person name="King G.J."/>
            <person name="Brunel D."/>
            <person name="Delourme R."/>
            <person name="Renard M."/>
            <person name="Aury J.M."/>
            <person name="Adams K.L."/>
            <person name="Batley J."/>
            <person name="Snowdon R.J."/>
            <person name="Tost J."/>
            <person name="Edwards D."/>
            <person name="Zhou Y."/>
            <person name="Hua W."/>
            <person name="Sharpe A.G."/>
            <person name="Paterson A.H."/>
            <person name="Guan C."/>
            <person name="Wincker P."/>
        </authorList>
    </citation>
    <scope>NUCLEOTIDE SEQUENCE [LARGE SCALE GENOMIC DNA]</scope>
    <source>
        <strain evidence="5">cv. Darmor-bzh</strain>
    </source>
</reference>
<accession>A0A078DXP4</accession>
<reference evidence="4" key="2">
    <citation type="submission" date="2014-06" db="EMBL/GenBank/DDBJ databases">
        <authorList>
            <person name="Genoscope - CEA"/>
        </authorList>
    </citation>
    <scope>NUCLEOTIDE SEQUENCE</scope>
</reference>
<feature type="compositionally biased region" description="Basic and acidic residues" evidence="1">
    <location>
        <begin position="40"/>
        <end position="54"/>
    </location>
</feature>
<organism evidence="4 5">
    <name type="scientific">Brassica napus</name>
    <name type="common">Rape</name>
    <dbReference type="NCBI Taxonomy" id="3708"/>
    <lineage>
        <taxon>Eukaryota</taxon>
        <taxon>Viridiplantae</taxon>
        <taxon>Streptophyta</taxon>
        <taxon>Embryophyta</taxon>
        <taxon>Tracheophyta</taxon>
        <taxon>Spermatophyta</taxon>
        <taxon>Magnoliopsida</taxon>
        <taxon>eudicotyledons</taxon>
        <taxon>Gunneridae</taxon>
        <taxon>Pentapetalae</taxon>
        <taxon>rosids</taxon>
        <taxon>malvids</taxon>
        <taxon>Brassicales</taxon>
        <taxon>Brassicaceae</taxon>
        <taxon>Brassiceae</taxon>
        <taxon>Brassica</taxon>
    </lineage>
</organism>
<feature type="compositionally biased region" description="Basic residues" evidence="1">
    <location>
        <begin position="20"/>
        <end position="39"/>
    </location>
</feature>